<reference evidence="3" key="1">
    <citation type="journal article" date="2013" name="Nature">
        <title>Pan genome of the phytoplankton Emiliania underpins its global distribution.</title>
        <authorList>
            <person name="Read B.A."/>
            <person name="Kegel J."/>
            <person name="Klute M.J."/>
            <person name="Kuo A."/>
            <person name="Lefebvre S.C."/>
            <person name="Maumus F."/>
            <person name="Mayer C."/>
            <person name="Miller J."/>
            <person name="Monier A."/>
            <person name="Salamov A."/>
            <person name="Young J."/>
            <person name="Aguilar M."/>
            <person name="Claverie J.M."/>
            <person name="Frickenhaus S."/>
            <person name="Gonzalez K."/>
            <person name="Herman E.K."/>
            <person name="Lin Y.C."/>
            <person name="Napier J."/>
            <person name="Ogata H."/>
            <person name="Sarno A.F."/>
            <person name="Shmutz J."/>
            <person name="Schroeder D."/>
            <person name="de Vargas C."/>
            <person name="Verret F."/>
            <person name="von Dassow P."/>
            <person name="Valentin K."/>
            <person name="Van de Peer Y."/>
            <person name="Wheeler G."/>
            <person name="Dacks J.B."/>
            <person name="Delwiche C.F."/>
            <person name="Dyhrman S.T."/>
            <person name="Glockner G."/>
            <person name="John U."/>
            <person name="Richards T."/>
            <person name="Worden A.Z."/>
            <person name="Zhang X."/>
            <person name="Grigoriev I.V."/>
            <person name="Allen A.E."/>
            <person name="Bidle K."/>
            <person name="Borodovsky M."/>
            <person name="Bowler C."/>
            <person name="Brownlee C."/>
            <person name="Cock J.M."/>
            <person name="Elias M."/>
            <person name="Gladyshev V.N."/>
            <person name="Groth M."/>
            <person name="Guda C."/>
            <person name="Hadaegh A."/>
            <person name="Iglesias-Rodriguez M.D."/>
            <person name="Jenkins J."/>
            <person name="Jones B.M."/>
            <person name="Lawson T."/>
            <person name="Leese F."/>
            <person name="Lindquist E."/>
            <person name="Lobanov A."/>
            <person name="Lomsadze A."/>
            <person name="Malik S.B."/>
            <person name="Marsh M.E."/>
            <person name="Mackinder L."/>
            <person name="Mock T."/>
            <person name="Mueller-Roeber B."/>
            <person name="Pagarete A."/>
            <person name="Parker M."/>
            <person name="Probert I."/>
            <person name="Quesneville H."/>
            <person name="Raines C."/>
            <person name="Rensing S.A."/>
            <person name="Riano-Pachon D.M."/>
            <person name="Richier S."/>
            <person name="Rokitta S."/>
            <person name="Shiraiwa Y."/>
            <person name="Soanes D.M."/>
            <person name="van der Giezen M."/>
            <person name="Wahlund T.M."/>
            <person name="Williams B."/>
            <person name="Wilson W."/>
            <person name="Wolfe G."/>
            <person name="Wurch L.L."/>
        </authorList>
    </citation>
    <scope>NUCLEOTIDE SEQUENCE</scope>
</reference>
<sequence>MAASRALHVHAYERSRPVYDGCSHPCGPVYLNLGDGGNRESAYARFNWTRAACASLDAAEGHVDWDHRHCFTRTHYGEDNSATRLADTDGAWLVQYLAL</sequence>
<keyword evidence="3" id="KW-1185">Reference proteome</keyword>
<dbReference type="PANTHER" id="PTHR22953">
    <property type="entry name" value="ACID PHOSPHATASE RELATED"/>
    <property type="match status" value="1"/>
</dbReference>
<protein>
    <submittedName>
        <fullName evidence="2">Uncharacterized protein</fullName>
    </submittedName>
</protein>
<evidence type="ECO:0000256" key="1">
    <source>
        <dbReference type="ARBA" id="ARBA00022729"/>
    </source>
</evidence>
<dbReference type="PANTHER" id="PTHR22953:SF15">
    <property type="entry name" value="PURPLE ACID PHOSPHATASE 13"/>
    <property type="match status" value="1"/>
</dbReference>
<dbReference type="HOGENOM" id="CLU_2325118_0_0_1"/>
<dbReference type="EnsemblProtists" id="EOD40830">
    <property type="protein sequence ID" value="EOD40830"/>
    <property type="gene ID" value="EMIHUDRAFT_222176"/>
</dbReference>
<dbReference type="InterPro" id="IPR039331">
    <property type="entry name" value="PAPs-like"/>
</dbReference>
<organism evidence="2 3">
    <name type="scientific">Emiliania huxleyi (strain CCMP1516)</name>
    <dbReference type="NCBI Taxonomy" id="280463"/>
    <lineage>
        <taxon>Eukaryota</taxon>
        <taxon>Haptista</taxon>
        <taxon>Haptophyta</taxon>
        <taxon>Prymnesiophyceae</taxon>
        <taxon>Isochrysidales</taxon>
        <taxon>Noelaerhabdaceae</taxon>
        <taxon>Emiliania</taxon>
    </lineage>
</organism>
<reference evidence="2" key="2">
    <citation type="submission" date="2024-10" db="UniProtKB">
        <authorList>
            <consortium name="EnsemblProtists"/>
        </authorList>
    </citation>
    <scope>IDENTIFICATION</scope>
</reference>
<accession>A0A0D3KYJ5</accession>
<dbReference type="Proteomes" id="UP000013827">
    <property type="component" value="Unassembled WGS sequence"/>
</dbReference>
<dbReference type="InterPro" id="IPR029052">
    <property type="entry name" value="Metallo-depent_PP-like"/>
</dbReference>
<dbReference type="PaxDb" id="2903-EOD40830"/>
<dbReference type="GO" id="GO:0003993">
    <property type="term" value="F:acid phosphatase activity"/>
    <property type="evidence" value="ECO:0007669"/>
    <property type="project" value="InterPro"/>
</dbReference>
<dbReference type="KEGG" id="ehx:EMIHUDRAFT_222176"/>
<proteinExistence type="predicted"/>
<dbReference type="RefSeq" id="XP_005793259.1">
    <property type="nucleotide sequence ID" value="XM_005793202.1"/>
</dbReference>
<name>A0A0D3KYJ5_EMIH1</name>
<dbReference type="Gene3D" id="3.60.21.10">
    <property type="match status" value="1"/>
</dbReference>
<evidence type="ECO:0000313" key="3">
    <source>
        <dbReference type="Proteomes" id="UP000013827"/>
    </source>
</evidence>
<dbReference type="GeneID" id="17286100"/>
<dbReference type="AlphaFoldDB" id="A0A0D3KYJ5"/>
<keyword evidence="1" id="KW-0732">Signal</keyword>
<evidence type="ECO:0000313" key="2">
    <source>
        <dbReference type="EnsemblProtists" id="EOD40830"/>
    </source>
</evidence>